<evidence type="ECO:0000313" key="3">
    <source>
        <dbReference type="Proteomes" id="UP000683925"/>
    </source>
</evidence>
<keyword evidence="1" id="KW-0732">Signal</keyword>
<dbReference type="InterPro" id="IPR002895">
    <property type="entry name" value="Paramecium_SA"/>
</dbReference>
<organism evidence="2 3">
    <name type="scientific">Paramecium octaurelia</name>
    <dbReference type="NCBI Taxonomy" id="43137"/>
    <lineage>
        <taxon>Eukaryota</taxon>
        <taxon>Sar</taxon>
        <taxon>Alveolata</taxon>
        <taxon>Ciliophora</taxon>
        <taxon>Intramacronucleata</taxon>
        <taxon>Oligohymenophorea</taxon>
        <taxon>Peniculida</taxon>
        <taxon>Parameciidae</taxon>
        <taxon>Paramecium</taxon>
    </lineage>
</organism>
<dbReference type="OrthoDB" id="10045365at2759"/>
<name>A0A8S1TLE4_PAROT</name>
<feature type="signal peptide" evidence="1">
    <location>
        <begin position="1"/>
        <end position="19"/>
    </location>
</feature>
<dbReference type="EMBL" id="CAJJDP010000026">
    <property type="protein sequence ID" value="CAD8152082.1"/>
    <property type="molecule type" value="Genomic_DNA"/>
</dbReference>
<dbReference type="SMART" id="SM00639">
    <property type="entry name" value="PSA"/>
    <property type="match status" value="28"/>
</dbReference>
<protein>
    <submittedName>
        <fullName evidence="2">Uncharacterized protein</fullName>
    </submittedName>
</protein>
<keyword evidence="3" id="KW-1185">Reference proteome</keyword>
<dbReference type="OMA" id="CINRECN"/>
<feature type="chain" id="PRO_5035750117" evidence="1">
    <location>
        <begin position="20"/>
        <end position="2172"/>
    </location>
</feature>
<dbReference type="Pfam" id="PF01508">
    <property type="entry name" value="Paramecium_SA"/>
    <property type="match status" value="14"/>
</dbReference>
<evidence type="ECO:0000313" key="2">
    <source>
        <dbReference type="EMBL" id="CAD8152082.1"/>
    </source>
</evidence>
<comment type="caution">
    <text evidence="2">The sequence shown here is derived from an EMBL/GenBank/DDBJ whole genome shotgun (WGS) entry which is preliminary data.</text>
</comment>
<evidence type="ECO:0000256" key="1">
    <source>
        <dbReference type="SAM" id="SignalP"/>
    </source>
</evidence>
<dbReference type="Proteomes" id="UP000683925">
    <property type="component" value="Unassembled WGS sequence"/>
</dbReference>
<sequence length="2172" mass="241333">MSNSLYHLFLLSFMLSVHCKIKVSEVCSCTDLKSENDCQQNVKCQWKSNSCAERVDEPISETEPESVYCKDLTQEVCINRLGCAYYNKKCIQFSGCTSYVYTTHIECQQVSMQCTSDGIQCIIPRECSLNESEPLCSTVTSSSGSKKCVWEKTACRDQRCEEAPEYLNNDEACNSFINGCVTSGRGCVTKRVNCYYYAKDCDGMIGSDGQCESKNDKCQSKDCASAPLTYYTDQQCQSFRKGCRTTGIGCTDQALKSCTTYTGDSDQCLKYIGNTGKCEEGIKGKCQARVCENAPNKYSTDEECKSYSSKCKTTGIGCVTILLNCSSYRGLRSECERRIGADGKCTSPSYEESQQCSAKVCSDAQFSTNSECGDYQYNCISNGVECTTLLMNCNKYKGDAEKCKKYVGIDGKCAQGSDGYCAINACENGKFKTNEECKNVQSYCLSNGTKCVQSDTCPNTVQQITCLASDKCQWTEQCVTNQCQYFPTKGMCLRHSSNVECFWDGLTCVDKQCKHAGLEYRTNTECQYFLQKCVANGQGCVDVSAPCEDYFGDEDTCTYYKGNNGKIPCVYNSATQQCRSMVCQDILSAQSQQDCDKSLEGCKFNGKYGCVNQNAECNEFYGNSQQCYALNSKCSQNLGEVGNCRPLECYDNQGALEDYECNLFKSGCVTKGVGCIASTAPCTQYFGNSIDDCSKFVGNGKKCWYEQGFSGQCADKQCSHNVDAQNDQECNKFLQGCVFNEKGCQDAELPCDTYQGDEDKCSKYRGNGLQCVRIDYCEDRKCSDVQNPLSLKECEEYLHSCAFDGGKCIEKQDSCDYYYGYSQEQCQILVNVDGDLCTIGEINLYCSNRKCKDAQNVKSQQDCTSYRNNCIFNGIDKCEEVQDSCSTYSGFSEQGCKDARNKAQKGCWFDSNGKCKERTCAEVLTEYSSEICQQHDSSCIYTGSKCAKKQSSCSDYKTLSLSECRFLPGCWKSEDNNDPCQDRQCSDEVESISDSACRNHLKTCRFDGDSKCVDEQDNCTGYVNFTLSACQVVTNKKGEYCWFKEASSTCVNRTCQDTLPFYSAEDCVNHLSTCRYYGIKCQDAKDTCSQYIGFSKDACSQVTTKTNLSCWYQDLGSICINASCDDYIKDASQENCKKHLPSCRYNGTRCIQATANCNQYIGSNQLCTQLTDASNNQCWYDIRNNQGMDNNCILKECSNRQNLYSLDVCQQYIGKTVDGKYIPSCTYDGIKCINIQTYCSQYIGYNRQQCINVTTLSGESCFQDLKNTNMTCRTRRCSDNQTAVNDVQCDLFLKGCVTTGRGCTESAQTCNTYQGTQSSCLKFVGNGKKCRGSNVTTRCSVRECFHDQQSTTDIECNSFMDGCVTNGKGCISSLEPCSSYIGNLQTCSQFKGNGRLCYSDSLVEIQTCRDRLCSDNTKAILDSDCNKFMPGCISKGVGCIEDTQPCSSYYGTQALCSRFKGEKGTKPCWNDGDATSSTRCINRECNHLSRGTNDVVCNSFLEGCVSDGFQCLTKRNCSQFYGSANTCILFDALDKPCKGIDHTIQQCQKLLCSDAPNNYNTDEKCNQFKSGCKTTGYGCADSDKCEMLVSKSLCKIRSDCQYIDGCLNNTKLCQQITKYSQCLNNANMKCSWNFVTQKCREWVCSDASVLLKKHENCQALNSNCTTTGNGCIEINQCNKYMNKQTCLTAISLGYLKKCVWEINSCRDKVCEDAPISYTEDSVCQQISSECITAGNGCTRKQYACENLNIKSKCTKDYQGRPCLWITQTNTCMTYSQCSDISKTTFAECQVYSKLCTSNGENCMPLSKCAQYTNTISCNTGTDGVCGWVIGQSDQMQRCQVFQQCSDIFGSTKEDCQYYSNTCTSDGVKCIQIGNCSSYLTKIACSSDGKDGSCFWDQSSEQAECRLQSCPDVPLVSQMTYEYCSSFNSKLNCTTDGTKCMSKSNCSDYLEQSCYEGIDGPCIFTFPLNRPSGTKLCRVKDCVDYQERTTAACSKLKSGCISDGVKCLQKQKCSDYTTQTACESDGLDGICIFDGQNCSLMSKCEDANDSFTACSKKSKVCYFDYTKQNNTEVTTCKSITCSNSTDCSPILNFDETLITVCIQKTQSECVEEEPYKLAQSRCYSKSLFTYQWNTATSQCEKCVKSQVINTPSITDIYQGILTSIILVFLIVAI</sequence>
<accession>A0A8S1TLE4</accession>
<reference evidence="2" key="1">
    <citation type="submission" date="2021-01" db="EMBL/GenBank/DDBJ databases">
        <authorList>
            <consortium name="Genoscope - CEA"/>
            <person name="William W."/>
        </authorList>
    </citation>
    <scope>NUCLEOTIDE SEQUENCE</scope>
</reference>
<gene>
    <name evidence="2" type="ORF">POCTA_138.1.T0260070</name>
</gene>
<proteinExistence type="predicted"/>